<dbReference type="Proteomes" id="UP000708208">
    <property type="component" value="Unassembled WGS sequence"/>
</dbReference>
<feature type="domain" description="Arrestin C-terminal-like" evidence="1">
    <location>
        <begin position="148"/>
        <end position="276"/>
    </location>
</feature>
<name>A0A8J2KVP6_9HEXA</name>
<evidence type="ECO:0000259" key="1">
    <source>
        <dbReference type="SMART" id="SM01017"/>
    </source>
</evidence>
<dbReference type="GO" id="GO:0015031">
    <property type="term" value="P:protein transport"/>
    <property type="evidence" value="ECO:0007669"/>
    <property type="project" value="TreeGrafter"/>
</dbReference>
<proteinExistence type="predicted"/>
<dbReference type="PANTHER" id="PTHR11188:SF176">
    <property type="entry name" value="ARRESTIN DOMAIN-CONTAINING PROTEIN 1"/>
    <property type="match status" value="1"/>
</dbReference>
<dbReference type="InterPro" id="IPR011022">
    <property type="entry name" value="Arrestin_C-like"/>
</dbReference>
<dbReference type="Pfam" id="PF02752">
    <property type="entry name" value="Arrestin_C"/>
    <property type="match status" value="1"/>
</dbReference>
<protein>
    <recommendedName>
        <fullName evidence="1">Arrestin C-terminal-like domain-containing protein</fullName>
    </recommendedName>
</protein>
<reference evidence="2" key="1">
    <citation type="submission" date="2021-06" db="EMBL/GenBank/DDBJ databases">
        <authorList>
            <person name="Hodson N. C."/>
            <person name="Mongue J. A."/>
            <person name="Jaron S. K."/>
        </authorList>
    </citation>
    <scope>NUCLEOTIDE SEQUENCE</scope>
</reference>
<dbReference type="GO" id="GO:0005737">
    <property type="term" value="C:cytoplasm"/>
    <property type="evidence" value="ECO:0007669"/>
    <property type="project" value="TreeGrafter"/>
</dbReference>
<accession>A0A8J2KVP6</accession>
<dbReference type="InterPro" id="IPR050357">
    <property type="entry name" value="Arrestin_domain-protein"/>
</dbReference>
<dbReference type="Pfam" id="PF00339">
    <property type="entry name" value="Arrestin_N"/>
    <property type="match status" value="1"/>
</dbReference>
<evidence type="ECO:0000313" key="3">
    <source>
        <dbReference type="Proteomes" id="UP000708208"/>
    </source>
</evidence>
<dbReference type="SMART" id="SM01017">
    <property type="entry name" value="Arrestin_C"/>
    <property type="match status" value="1"/>
</dbReference>
<sequence>MGLQIQILLDNSTNSYYPGETVFGRIVVVNDDFRKAKGLKLKFTGKCEVRFSETKTRQVRNHQDEVVNESHTIHHYAEETYLEYLLNVFGNDGSDPTIPPEIPRSWAFDVKTITEFRILGAVDLDINGQAQQEGLIRKQKSFGCCCCTSGDATYVLKLAKSGAYVGEYIPFTLEINNHSSKTLGARVSLIQKVIFNAQGQQRKIDTVMCSVDGPSVSPGDDDVWRGNVLQVPPCVPSGLGGVSSLIEVRYDLKMEMTGVFFPLQGKTPIIIGTRPHFNSGGANQFSYEAPPPYNPTIPVGNYQADASAPYQQSPPQVNASAPYLQAPLQVNASVPYSQAPPQLNISAPYPRAPLQMNASAAYSQAPPQLNISAPYPQAPLQENLRAPYQHLPPHATPAVPLNQNTIGFHAEGMFAKNIHPGNYQ</sequence>
<dbReference type="PANTHER" id="PTHR11188">
    <property type="entry name" value="ARRESTIN DOMAIN CONTAINING PROTEIN"/>
    <property type="match status" value="1"/>
</dbReference>
<evidence type="ECO:0000313" key="2">
    <source>
        <dbReference type="EMBL" id="CAG7820682.1"/>
    </source>
</evidence>
<organism evidence="2 3">
    <name type="scientific">Allacma fusca</name>
    <dbReference type="NCBI Taxonomy" id="39272"/>
    <lineage>
        <taxon>Eukaryota</taxon>
        <taxon>Metazoa</taxon>
        <taxon>Ecdysozoa</taxon>
        <taxon>Arthropoda</taxon>
        <taxon>Hexapoda</taxon>
        <taxon>Collembola</taxon>
        <taxon>Symphypleona</taxon>
        <taxon>Sminthuridae</taxon>
        <taxon>Allacma</taxon>
    </lineage>
</organism>
<dbReference type="AlphaFoldDB" id="A0A8J2KVP6"/>
<comment type="caution">
    <text evidence="2">The sequence shown here is derived from an EMBL/GenBank/DDBJ whole genome shotgun (WGS) entry which is preliminary data.</text>
</comment>
<dbReference type="OrthoDB" id="7789592at2759"/>
<keyword evidence="3" id="KW-1185">Reference proteome</keyword>
<gene>
    <name evidence="2" type="ORF">AFUS01_LOCUS31061</name>
</gene>
<dbReference type="InterPro" id="IPR011021">
    <property type="entry name" value="Arrestin-like_N"/>
</dbReference>
<dbReference type="EMBL" id="CAJVCH010486901">
    <property type="protein sequence ID" value="CAG7820682.1"/>
    <property type="molecule type" value="Genomic_DNA"/>
</dbReference>